<dbReference type="GO" id="GO:0043772">
    <property type="term" value="F:acyl-phosphate glycerol-3-phosphate acyltransferase activity"/>
    <property type="evidence" value="ECO:0007669"/>
    <property type="project" value="UniProtKB-UniRule"/>
</dbReference>
<protein>
    <recommendedName>
        <fullName evidence="10">Glycerol-3-phosphate acyltransferase</fullName>
    </recommendedName>
    <alternativeName>
        <fullName evidence="10">Acyl-PO4 G3P acyltransferase</fullName>
    </alternativeName>
    <alternativeName>
        <fullName evidence="10">Acyl-phosphate--glycerol-3-phosphate acyltransferase</fullName>
    </alternativeName>
    <alternativeName>
        <fullName evidence="10">G3P acyltransferase</fullName>
        <shortName evidence="10">GPAT</shortName>
        <ecNumber evidence="10">2.3.1.275</ecNumber>
    </alternativeName>
    <alternativeName>
        <fullName evidence="10">Lysophosphatidic acid synthase</fullName>
        <shortName evidence="10">LPA synthase</shortName>
    </alternativeName>
</protein>
<evidence type="ECO:0000256" key="5">
    <source>
        <dbReference type="ARBA" id="ARBA00022989"/>
    </source>
</evidence>
<dbReference type="SMART" id="SM01207">
    <property type="entry name" value="G3P_acyltransf"/>
    <property type="match status" value="1"/>
</dbReference>
<comment type="catalytic activity">
    <reaction evidence="10">
        <text>an acyl phosphate + sn-glycerol 3-phosphate = a 1-acyl-sn-glycero-3-phosphate + phosphate</text>
        <dbReference type="Rhea" id="RHEA:34075"/>
        <dbReference type="ChEBI" id="CHEBI:43474"/>
        <dbReference type="ChEBI" id="CHEBI:57597"/>
        <dbReference type="ChEBI" id="CHEBI:57970"/>
        <dbReference type="ChEBI" id="CHEBI:59918"/>
        <dbReference type="EC" id="2.3.1.275"/>
    </reaction>
</comment>
<dbReference type="EC" id="2.3.1.275" evidence="10"/>
<dbReference type="GO" id="GO:0005886">
    <property type="term" value="C:plasma membrane"/>
    <property type="evidence" value="ECO:0007669"/>
    <property type="project" value="UniProtKB-SubCell"/>
</dbReference>
<feature type="transmembrane region" description="Helical" evidence="10">
    <location>
        <begin position="167"/>
        <end position="185"/>
    </location>
</feature>
<dbReference type="HAMAP" id="MF_01043">
    <property type="entry name" value="PlsY"/>
    <property type="match status" value="1"/>
</dbReference>
<dbReference type="AlphaFoldDB" id="A0A956M428"/>
<dbReference type="GO" id="GO:0008654">
    <property type="term" value="P:phospholipid biosynthetic process"/>
    <property type="evidence" value="ECO:0007669"/>
    <property type="project" value="UniProtKB-UniRule"/>
</dbReference>
<feature type="transmembrane region" description="Helical" evidence="10">
    <location>
        <begin position="140"/>
        <end position="161"/>
    </location>
</feature>
<keyword evidence="1 10" id="KW-1003">Cell membrane</keyword>
<gene>
    <name evidence="10 11" type="primary">plsY</name>
    <name evidence="11" type="ORF">KC729_18890</name>
</gene>
<keyword evidence="9 10" id="KW-1208">Phospholipid metabolism</keyword>
<keyword evidence="4 10" id="KW-0812">Transmembrane</keyword>
<name>A0A956M428_UNCEI</name>
<evidence type="ECO:0000313" key="12">
    <source>
        <dbReference type="Proteomes" id="UP000697710"/>
    </source>
</evidence>
<keyword evidence="11" id="KW-0012">Acyltransferase</keyword>
<dbReference type="EMBL" id="JAGQHR010000830">
    <property type="protein sequence ID" value="MCA9729757.1"/>
    <property type="molecule type" value="Genomic_DNA"/>
</dbReference>
<comment type="caution">
    <text evidence="11">The sequence shown here is derived from an EMBL/GenBank/DDBJ whole genome shotgun (WGS) entry which is preliminary data.</text>
</comment>
<evidence type="ECO:0000256" key="10">
    <source>
        <dbReference type="HAMAP-Rule" id="MF_01043"/>
    </source>
</evidence>
<evidence type="ECO:0000256" key="3">
    <source>
        <dbReference type="ARBA" id="ARBA00022679"/>
    </source>
</evidence>
<keyword evidence="2 10" id="KW-0444">Lipid biosynthesis</keyword>
<dbReference type="Pfam" id="PF02660">
    <property type="entry name" value="G3P_acyltransf"/>
    <property type="match status" value="1"/>
</dbReference>
<dbReference type="PANTHER" id="PTHR30309:SF0">
    <property type="entry name" value="GLYCEROL-3-PHOSPHATE ACYLTRANSFERASE-RELATED"/>
    <property type="match status" value="1"/>
</dbReference>
<dbReference type="InterPro" id="IPR003811">
    <property type="entry name" value="G3P_acylTferase_PlsY"/>
</dbReference>
<comment type="subunit">
    <text evidence="10">Probably interacts with PlsX.</text>
</comment>
<evidence type="ECO:0000313" key="11">
    <source>
        <dbReference type="EMBL" id="MCA9729757.1"/>
    </source>
</evidence>
<evidence type="ECO:0000256" key="1">
    <source>
        <dbReference type="ARBA" id="ARBA00022475"/>
    </source>
</evidence>
<keyword evidence="3 10" id="KW-0808">Transferase</keyword>
<comment type="subcellular location">
    <subcellularLocation>
        <location evidence="10">Cell membrane</location>
        <topology evidence="10">Multi-pass membrane protein</topology>
    </subcellularLocation>
</comment>
<dbReference type="NCBIfam" id="TIGR00023">
    <property type="entry name" value="glycerol-3-phosphate 1-O-acyltransferase PlsY"/>
    <property type="match status" value="1"/>
</dbReference>
<evidence type="ECO:0000256" key="6">
    <source>
        <dbReference type="ARBA" id="ARBA00023098"/>
    </source>
</evidence>
<keyword evidence="8 10" id="KW-0594">Phospholipid biosynthesis</keyword>
<feature type="transmembrane region" description="Helical" evidence="10">
    <location>
        <begin position="82"/>
        <end position="103"/>
    </location>
</feature>
<evidence type="ECO:0000256" key="9">
    <source>
        <dbReference type="ARBA" id="ARBA00023264"/>
    </source>
</evidence>
<accession>A0A956M428</accession>
<evidence type="ECO:0000256" key="2">
    <source>
        <dbReference type="ARBA" id="ARBA00022516"/>
    </source>
</evidence>
<evidence type="ECO:0000256" key="4">
    <source>
        <dbReference type="ARBA" id="ARBA00022692"/>
    </source>
</evidence>
<proteinExistence type="inferred from homology"/>
<dbReference type="Proteomes" id="UP000697710">
    <property type="component" value="Unassembled WGS sequence"/>
</dbReference>
<keyword evidence="5 10" id="KW-1133">Transmembrane helix</keyword>
<comment type="pathway">
    <text evidence="10">Lipid metabolism; phospholipid metabolism.</text>
</comment>
<evidence type="ECO:0000256" key="8">
    <source>
        <dbReference type="ARBA" id="ARBA00023209"/>
    </source>
</evidence>
<comment type="function">
    <text evidence="10">Catalyzes the transfer of an acyl group from acyl-phosphate (acyl-PO(4)) to glycerol-3-phosphate (G3P) to form lysophosphatidic acid (LPA). This enzyme utilizes acyl-phosphate as fatty acyl donor, but not acyl-CoA or acyl-ACP.</text>
</comment>
<keyword evidence="6 10" id="KW-0443">Lipid metabolism</keyword>
<reference evidence="11" key="1">
    <citation type="submission" date="2020-04" db="EMBL/GenBank/DDBJ databases">
        <authorList>
            <person name="Zhang T."/>
        </authorList>
    </citation>
    <scope>NUCLEOTIDE SEQUENCE</scope>
    <source>
        <strain evidence="11">HKST-UBA01</strain>
    </source>
</reference>
<comment type="similarity">
    <text evidence="10">Belongs to the PlsY family.</text>
</comment>
<dbReference type="PANTHER" id="PTHR30309">
    <property type="entry name" value="INNER MEMBRANE PROTEIN YGIH"/>
    <property type="match status" value="1"/>
</dbReference>
<reference evidence="11" key="2">
    <citation type="journal article" date="2021" name="Microbiome">
        <title>Successional dynamics and alternative stable states in a saline activated sludge microbial community over 9 years.</title>
        <authorList>
            <person name="Wang Y."/>
            <person name="Ye J."/>
            <person name="Ju F."/>
            <person name="Liu L."/>
            <person name="Boyd J.A."/>
            <person name="Deng Y."/>
            <person name="Parks D.H."/>
            <person name="Jiang X."/>
            <person name="Yin X."/>
            <person name="Woodcroft B.J."/>
            <person name="Tyson G.W."/>
            <person name="Hugenholtz P."/>
            <person name="Polz M.F."/>
            <person name="Zhang T."/>
        </authorList>
    </citation>
    <scope>NUCLEOTIDE SEQUENCE</scope>
    <source>
        <strain evidence="11">HKST-UBA01</strain>
    </source>
</reference>
<evidence type="ECO:0000256" key="7">
    <source>
        <dbReference type="ARBA" id="ARBA00023136"/>
    </source>
</evidence>
<keyword evidence="7 10" id="KW-0472">Membrane</keyword>
<feature type="transmembrane region" description="Helical" evidence="10">
    <location>
        <begin position="109"/>
        <end position="133"/>
    </location>
</feature>
<sequence>MGWVWAGLLSFLLGSIPSGLWLGRAVRGIDVREHGSGNLGATNVYRTLGPRWGISVLLLDAAKGVGAVLVSRAVGGTANPVLLGLLGMIGAALGHMFTPFAGFRGGKGVATLAGAWGAVAPFTLAIALGVWILAFATTRIVSIASILAAVALPIAAAIDAGVRDPRFATALLVGTLLILRHRSNLTRLRRREERRLDLRGPGPRT</sequence>
<organism evidence="11 12">
    <name type="scientific">Eiseniibacteriota bacterium</name>
    <dbReference type="NCBI Taxonomy" id="2212470"/>
    <lineage>
        <taxon>Bacteria</taxon>
        <taxon>Candidatus Eiseniibacteriota</taxon>
    </lineage>
</organism>